<dbReference type="Gene3D" id="3.30.70.270">
    <property type="match status" value="1"/>
</dbReference>
<reference evidence="1" key="1">
    <citation type="submission" date="2020-04" db="EMBL/GenBank/DDBJ databases">
        <authorList>
            <person name="Alioto T."/>
            <person name="Alioto T."/>
            <person name="Gomez Garrido J."/>
        </authorList>
    </citation>
    <scope>NUCLEOTIDE SEQUENCE</scope>
    <source>
        <strain evidence="1">A484AB</strain>
    </source>
</reference>
<dbReference type="AlphaFoldDB" id="A0A7D9ECX7"/>
<evidence type="ECO:0000313" key="1">
    <source>
        <dbReference type="EMBL" id="CAB4005431.1"/>
    </source>
</evidence>
<dbReference type="SUPFAM" id="SSF56672">
    <property type="entry name" value="DNA/RNA polymerases"/>
    <property type="match status" value="1"/>
</dbReference>
<sequence>IAGDIVISGKTRGEHDNNLKAVMECAQETGVRFNPDKCQIARTELSFCGHTISATGLKPDPKKLKPSEVYKSHRPADFAWN</sequence>
<dbReference type="InterPro" id="IPR043128">
    <property type="entry name" value="Rev_trsase/Diguanyl_cyclase"/>
</dbReference>
<organism evidence="1 2">
    <name type="scientific">Paramuricea clavata</name>
    <name type="common">Red gorgonian</name>
    <name type="synonym">Violescent sea-whip</name>
    <dbReference type="NCBI Taxonomy" id="317549"/>
    <lineage>
        <taxon>Eukaryota</taxon>
        <taxon>Metazoa</taxon>
        <taxon>Cnidaria</taxon>
        <taxon>Anthozoa</taxon>
        <taxon>Octocorallia</taxon>
        <taxon>Malacalcyonacea</taxon>
        <taxon>Plexauridae</taxon>
        <taxon>Paramuricea</taxon>
    </lineage>
</organism>
<dbReference type="PANTHER" id="PTHR37984">
    <property type="entry name" value="PROTEIN CBG26694"/>
    <property type="match status" value="1"/>
</dbReference>
<dbReference type="InterPro" id="IPR050951">
    <property type="entry name" value="Retrovirus_Pol_polyprotein"/>
</dbReference>
<dbReference type="Proteomes" id="UP001152795">
    <property type="component" value="Unassembled WGS sequence"/>
</dbReference>
<comment type="caution">
    <text evidence="1">The sequence shown here is derived from an EMBL/GenBank/DDBJ whole genome shotgun (WGS) entry which is preliminary data.</text>
</comment>
<dbReference type="EMBL" id="CACRXK020005201">
    <property type="protein sequence ID" value="CAB4005431.1"/>
    <property type="molecule type" value="Genomic_DNA"/>
</dbReference>
<keyword evidence="2" id="KW-1185">Reference proteome</keyword>
<name>A0A7D9ECX7_PARCT</name>
<dbReference type="Pfam" id="PF00078">
    <property type="entry name" value="RVT_1"/>
    <property type="match status" value="1"/>
</dbReference>
<dbReference type="InterPro" id="IPR000477">
    <property type="entry name" value="RT_dom"/>
</dbReference>
<dbReference type="PANTHER" id="PTHR37984:SF5">
    <property type="entry name" value="PROTEIN NYNRIN-LIKE"/>
    <property type="match status" value="1"/>
</dbReference>
<gene>
    <name evidence="1" type="ORF">PACLA_8A020406</name>
</gene>
<dbReference type="InterPro" id="IPR043502">
    <property type="entry name" value="DNA/RNA_pol_sf"/>
</dbReference>
<dbReference type="OrthoDB" id="10058156at2759"/>
<dbReference type="PROSITE" id="PS50878">
    <property type="entry name" value="RT_POL"/>
    <property type="match status" value="1"/>
</dbReference>
<evidence type="ECO:0000313" key="2">
    <source>
        <dbReference type="Proteomes" id="UP001152795"/>
    </source>
</evidence>
<protein>
    <submittedName>
        <fullName evidence="1">Uncharacterized protein</fullName>
    </submittedName>
</protein>
<accession>A0A7D9ECX7</accession>
<feature type="non-terminal residue" evidence="1">
    <location>
        <position position="81"/>
    </location>
</feature>
<feature type="non-terminal residue" evidence="1">
    <location>
        <position position="1"/>
    </location>
</feature>
<proteinExistence type="predicted"/>